<accession>A0AAJ6NNX0</accession>
<evidence type="ECO:0000313" key="1">
    <source>
        <dbReference type="EMBL" id="WGV23703.1"/>
    </source>
</evidence>
<dbReference type="EMBL" id="CP124543">
    <property type="protein sequence ID" value="WGV23703.1"/>
    <property type="molecule type" value="Genomic_DNA"/>
</dbReference>
<sequence>MTTWSKIYQRSFYHLQVPKRQHIDIVQPLLTNLVAVELSKIGGWDYRFVGHLAPFTYIPSSLPGRAYGRWKRLYIGRQVLTLSDADRLGNLEFIPRLWVPDISITVWLGSS</sequence>
<dbReference type="Proteomes" id="UP001223520">
    <property type="component" value="Chromosome"/>
</dbReference>
<dbReference type="AlphaFoldDB" id="A0AAJ6NNX0"/>
<organism evidence="1 2">
    <name type="scientific">Halotia branconii CENA392</name>
    <dbReference type="NCBI Taxonomy" id="1539056"/>
    <lineage>
        <taxon>Bacteria</taxon>
        <taxon>Bacillati</taxon>
        <taxon>Cyanobacteriota</taxon>
        <taxon>Cyanophyceae</taxon>
        <taxon>Nostocales</taxon>
        <taxon>Nodulariaceae</taxon>
        <taxon>Halotia</taxon>
    </lineage>
</organism>
<reference evidence="1 2" key="1">
    <citation type="journal article" date="2023" name="Limnol Oceanogr Lett">
        <title>Environmental adaptations by the intertidal Antarctic cyanobacterium Halotia branconii CENA392 as revealed using long-read genome sequencing.</title>
        <authorList>
            <person name="Dextro R.B."/>
            <person name="Delbaje E."/>
            <person name="Freitas P.N.N."/>
            <person name="Geraldes V."/>
            <person name="Pinto E."/>
            <person name="Long P.F."/>
            <person name="Fiore M.F."/>
        </authorList>
    </citation>
    <scope>NUCLEOTIDE SEQUENCE [LARGE SCALE GENOMIC DNA]</scope>
    <source>
        <strain evidence="1 2">CENA392</strain>
    </source>
</reference>
<evidence type="ECO:0000313" key="2">
    <source>
        <dbReference type="Proteomes" id="UP001223520"/>
    </source>
</evidence>
<proteinExistence type="predicted"/>
<dbReference type="KEGG" id="hbq:QI031_18020"/>
<protein>
    <submittedName>
        <fullName evidence="1">Uncharacterized protein</fullName>
    </submittedName>
</protein>
<keyword evidence="2" id="KW-1185">Reference proteome</keyword>
<gene>
    <name evidence="1" type="ORF">QI031_18020</name>
</gene>
<dbReference type="RefSeq" id="WP_281481032.1">
    <property type="nucleotide sequence ID" value="NZ_CP124543.1"/>
</dbReference>
<name>A0AAJ6NNX0_9CYAN</name>